<feature type="compositionally biased region" description="Basic and acidic residues" evidence="1">
    <location>
        <begin position="165"/>
        <end position="177"/>
    </location>
</feature>
<feature type="region of interest" description="Disordered" evidence="1">
    <location>
        <begin position="162"/>
        <end position="231"/>
    </location>
</feature>
<dbReference type="PANTHER" id="PTHR20923:SF1">
    <property type="entry name" value="G PATCH DOMAIN AND ANKYRIN REPEAT-CONTAINING PROTEIN 1"/>
    <property type="match status" value="1"/>
</dbReference>
<dbReference type="OrthoDB" id="20282at2759"/>
<keyword evidence="4" id="KW-1185">Reference proteome</keyword>
<dbReference type="InterPro" id="IPR039146">
    <property type="entry name" value="GPANK1"/>
</dbReference>
<evidence type="ECO:0000256" key="1">
    <source>
        <dbReference type="SAM" id="MobiDB-lite"/>
    </source>
</evidence>
<dbReference type="Proteomes" id="UP000019804">
    <property type="component" value="Unassembled WGS sequence"/>
</dbReference>
<dbReference type="RefSeq" id="XP_040639445.1">
    <property type="nucleotide sequence ID" value="XM_040781802.1"/>
</dbReference>
<reference evidence="4" key="1">
    <citation type="journal article" date="2014" name="Nat. Commun.">
        <title>Genomic adaptations of the halophilic Dead Sea filamentous fungus Eurotium rubrum.</title>
        <authorList>
            <person name="Kis-Papo T."/>
            <person name="Weig A.R."/>
            <person name="Riley R."/>
            <person name="Persoh D."/>
            <person name="Salamov A."/>
            <person name="Sun H."/>
            <person name="Lipzen A."/>
            <person name="Wasser S.P."/>
            <person name="Rambold G."/>
            <person name="Grigoriev I.V."/>
            <person name="Nevo E."/>
        </authorList>
    </citation>
    <scope>NUCLEOTIDE SEQUENCE [LARGE SCALE GENOMIC DNA]</scope>
    <source>
        <strain evidence="4">CBS 135680</strain>
    </source>
</reference>
<proteinExistence type="predicted"/>
<dbReference type="GO" id="GO:0003676">
    <property type="term" value="F:nucleic acid binding"/>
    <property type="evidence" value="ECO:0007669"/>
    <property type="project" value="InterPro"/>
</dbReference>
<dbReference type="EMBL" id="KK088421">
    <property type="protein sequence ID" value="EYE95757.1"/>
    <property type="molecule type" value="Genomic_DNA"/>
</dbReference>
<dbReference type="HOGENOM" id="CLU_079943_0_0_1"/>
<organism evidence="3 4">
    <name type="scientific">Aspergillus ruber (strain CBS 135680)</name>
    <dbReference type="NCBI Taxonomy" id="1388766"/>
    <lineage>
        <taxon>Eukaryota</taxon>
        <taxon>Fungi</taxon>
        <taxon>Dikarya</taxon>
        <taxon>Ascomycota</taxon>
        <taxon>Pezizomycotina</taxon>
        <taxon>Eurotiomycetes</taxon>
        <taxon>Eurotiomycetidae</taxon>
        <taxon>Eurotiales</taxon>
        <taxon>Aspergillaceae</taxon>
        <taxon>Aspergillus</taxon>
        <taxon>Aspergillus subgen. Aspergillus</taxon>
    </lineage>
</organism>
<dbReference type="PANTHER" id="PTHR20923">
    <property type="entry name" value="BAT4 PROTEIN-RELATED"/>
    <property type="match status" value="1"/>
</dbReference>
<evidence type="ECO:0000259" key="2">
    <source>
        <dbReference type="PROSITE" id="PS50174"/>
    </source>
</evidence>
<dbReference type="STRING" id="1388766.A0A017SFL6"/>
<dbReference type="AlphaFoldDB" id="A0A017SFL6"/>
<accession>A0A017SFL6</accession>
<gene>
    <name evidence="3" type="ORF">EURHEDRAFT_412035</name>
</gene>
<evidence type="ECO:0000313" key="4">
    <source>
        <dbReference type="Proteomes" id="UP000019804"/>
    </source>
</evidence>
<dbReference type="GeneID" id="63696926"/>
<sequence length="253" mass="28112">MSDDEDYFLPVEDQRVFGAGIRRKRVPFVRSSEHELNTTNATTNATTTAPNTGIPGPSIADKYLSIVMPKGMTSDSTRTTAEQQPAICEVCNLPLYPSSTTTTTTTTTIDDSHEKPHESSLAHQICLTHSHPPSHLDRTRQGLRYLSSYGWDPDSRVGLGVPGREGIREPIKGRLKADTMGLGADGDSDDEESGGKIGLKRKAREKKAEKSRPARVEKLNAKEVRRGDLEARRRGEKLKEMFYQREDVQKYLG</sequence>
<protein>
    <recommendedName>
        <fullName evidence="2">G-patch domain-containing protein</fullName>
    </recommendedName>
</protein>
<dbReference type="InterPro" id="IPR000467">
    <property type="entry name" value="G_patch_dom"/>
</dbReference>
<name>A0A017SFL6_ASPRC</name>
<dbReference type="PROSITE" id="PS50174">
    <property type="entry name" value="G_PATCH"/>
    <property type="match status" value="1"/>
</dbReference>
<evidence type="ECO:0000313" key="3">
    <source>
        <dbReference type="EMBL" id="EYE95757.1"/>
    </source>
</evidence>
<feature type="compositionally biased region" description="Basic and acidic residues" evidence="1">
    <location>
        <begin position="206"/>
        <end position="231"/>
    </location>
</feature>
<feature type="domain" description="G-patch" evidence="2">
    <location>
        <begin position="138"/>
        <end position="187"/>
    </location>
</feature>